<proteinExistence type="predicted"/>
<evidence type="ECO:0000259" key="1">
    <source>
        <dbReference type="Pfam" id="PF04101"/>
    </source>
</evidence>
<dbReference type="SUPFAM" id="SSF53756">
    <property type="entry name" value="UDP-Glycosyltransferase/glycogen phosphorylase"/>
    <property type="match status" value="1"/>
</dbReference>
<gene>
    <name evidence="2" type="ORF">C5O69_05675</name>
</gene>
<dbReference type="Gene3D" id="3.40.50.2000">
    <property type="entry name" value="Glycogen Phosphorylase B"/>
    <property type="match status" value="1"/>
</dbReference>
<dbReference type="GO" id="GO:0016758">
    <property type="term" value="F:hexosyltransferase activity"/>
    <property type="evidence" value="ECO:0007669"/>
    <property type="project" value="InterPro"/>
</dbReference>
<evidence type="ECO:0000313" key="3">
    <source>
        <dbReference type="Proteomes" id="UP000265600"/>
    </source>
</evidence>
<accession>A0A3A4N270</accession>
<sequence>MGLPKITRKLISDNSLWDNEQSELKIVVTPGGGGYFETKSFIQDSIHALINFSKLIDLDIDIKIITGPFFKESLKIPHFPNNTKIELIHFLSPEFNMYKNTDIIIAQGGYNTLTESESSQTNMIIYPRKRTLDDQYLRALRYKALKNYSICVDDGELEQTLKKIYMNKTKGTTSQNSPINTKLLHNEAKRILQKHVL</sequence>
<reference evidence="3" key="1">
    <citation type="submission" date="2018-02" db="EMBL/GenBank/DDBJ databases">
        <authorList>
            <person name="Handem S."/>
        </authorList>
    </citation>
    <scope>NUCLEOTIDE SEQUENCE [LARGE SCALE GENOMIC DNA]</scope>
    <source>
        <strain evidence="3">Spain3473</strain>
    </source>
</reference>
<comment type="caution">
    <text evidence="2">The sequence shown here is derived from an EMBL/GenBank/DDBJ whole genome shotgun (WGS) entry which is preliminary data.</text>
</comment>
<dbReference type="AlphaFoldDB" id="A0A3A4N270"/>
<protein>
    <recommendedName>
        <fullName evidence="1">Glycosyl transferase family 28 C-terminal domain-containing protein</fullName>
    </recommendedName>
</protein>
<evidence type="ECO:0000313" key="2">
    <source>
        <dbReference type="EMBL" id="RJP12306.1"/>
    </source>
</evidence>
<organism evidence="2 3">
    <name type="scientific">Streptococcus pseudopneumoniae</name>
    <dbReference type="NCBI Taxonomy" id="257758"/>
    <lineage>
        <taxon>Bacteria</taxon>
        <taxon>Bacillati</taxon>
        <taxon>Bacillota</taxon>
        <taxon>Bacilli</taxon>
        <taxon>Lactobacillales</taxon>
        <taxon>Streptococcaceae</taxon>
        <taxon>Streptococcus</taxon>
    </lineage>
</organism>
<dbReference type="EMBL" id="PTTJ01000081">
    <property type="protein sequence ID" value="RJP12306.1"/>
    <property type="molecule type" value="Genomic_DNA"/>
</dbReference>
<feature type="domain" description="Glycosyl transferase family 28 C-terminal" evidence="1">
    <location>
        <begin position="59"/>
        <end position="172"/>
    </location>
</feature>
<dbReference type="Proteomes" id="UP000265600">
    <property type="component" value="Unassembled WGS sequence"/>
</dbReference>
<name>A0A3A4N270_9STRE</name>
<dbReference type="Pfam" id="PF04101">
    <property type="entry name" value="Glyco_tran_28_C"/>
    <property type="match status" value="1"/>
</dbReference>
<dbReference type="InterPro" id="IPR007235">
    <property type="entry name" value="Glyco_trans_28_C"/>
</dbReference>